<evidence type="ECO:0000313" key="3">
    <source>
        <dbReference type="Proteomes" id="UP000887104"/>
    </source>
</evidence>
<dbReference type="SUPFAM" id="SSF52833">
    <property type="entry name" value="Thioredoxin-like"/>
    <property type="match status" value="1"/>
</dbReference>
<dbReference type="InterPro" id="IPR004045">
    <property type="entry name" value="Glutathione_S-Trfase_N"/>
</dbReference>
<keyword evidence="3" id="KW-1185">Reference proteome</keyword>
<dbReference type="PROSITE" id="PS50404">
    <property type="entry name" value="GST_NTER"/>
    <property type="match status" value="1"/>
</dbReference>
<dbReference type="InterPro" id="IPR036249">
    <property type="entry name" value="Thioredoxin-like_sf"/>
</dbReference>
<organism evidence="2 3">
    <name type="scientific">Shewanella sairae</name>
    <dbReference type="NCBI Taxonomy" id="190310"/>
    <lineage>
        <taxon>Bacteria</taxon>
        <taxon>Pseudomonadati</taxon>
        <taxon>Pseudomonadota</taxon>
        <taxon>Gammaproteobacteria</taxon>
        <taxon>Alteromonadales</taxon>
        <taxon>Shewanellaceae</taxon>
        <taxon>Shewanella</taxon>
    </lineage>
</organism>
<evidence type="ECO:0000259" key="1">
    <source>
        <dbReference type="PROSITE" id="PS50404"/>
    </source>
</evidence>
<protein>
    <submittedName>
        <fullName evidence="2">Glutathione S-transferase</fullName>
    </submittedName>
</protein>
<dbReference type="EMBL" id="BPEY01000003">
    <property type="protein sequence ID" value="GIU40649.1"/>
    <property type="molecule type" value="Genomic_DNA"/>
</dbReference>
<dbReference type="Gene3D" id="3.40.30.10">
    <property type="entry name" value="Glutaredoxin"/>
    <property type="match status" value="1"/>
</dbReference>
<dbReference type="Pfam" id="PF13417">
    <property type="entry name" value="GST_N_3"/>
    <property type="match status" value="1"/>
</dbReference>
<feature type="domain" description="GST N-terminal" evidence="1">
    <location>
        <begin position="1"/>
        <end position="79"/>
    </location>
</feature>
<evidence type="ECO:0000313" key="2">
    <source>
        <dbReference type="EMBL" id="GIU40649.1"/>
    </source>
</evidence>
<dbReference type="PANTHER" id="PTHR43968:SF6">
    <property type="entry name" value="GLUTATHIONE S-TRANSFERASE OMEGA"/>
    <property type="match status" value="1"/>
</dbReference>
<dbReference type="Proteomes" id="UP000887104">
    <property type="component" value="Unassembled WGS sequence"/>
</dbReference>
<dbReference type="PANTHER" id="PTHR43968">
    <property type="match status" value="1"/>
</dbReference>
<gene>
    <name evidence="2" type="ORF">TUM4438_02340</name>
</gene>
<dbReference type="Gene3D" id="1.20.1050.10">
    <property type="match status" value="1"/>
</dbReference>
<accession>A0ABQ4NZS4</accession>
<reference evidence="2" key="1">
    <citation type="submission" date="2021-05" db="EMBL/GenBank/DDBJ databases">
        <title>Molecular characterization for Shewanella algae harboring chromosomal blaOXA-55-like strains isolated from clinical and environment sample.</title>
        <authorList>
            <person name="Ohama Y."/>
            <person name="Aoki K."/>
            <person name="Harada S."/>
            <person name="Moriya K."/>
            <person name="Ishii Y."/>
            <person name="Tateda K."/>
        </authorList>
    </citation>
    <scope>NUCLEOTIDE SEQUENCE</scope>
    <source>
        <strain evidence="2">JCM 11563</strain>
    </source>
</reference>
<comment type="caution">
    <text evidence="2">The sequence shown here is derived from an EMBL/GenBank/DDBJ whole genome shotgun (WGS) entry which is preliminary data.</text>
</comment>
<proteinExistence type="predicted"/>
<dbReference type="RefSeq" id="WP_220778555.1">
    <property type="nucleotide sequence ID" value="NZ_BPEY01000003.1"/>
</dbReference>
<name>A0ABQ4NZS4_9GAMM</name>
<sequence length="198" mass="22948">MKLFYSDASPYARCVRIFIQYYKVSGIEEVIVDPFANEEEFLRSNPLGKVPCLSLNDGSSLYDSEVIMRFIDDKYGDAALFGGQYDNWTNQCHFSLLKGMLDSAVALRQEQVRDNEGLRSDFWTARFEQALLRGLKQVEQLGLVHYQQLTAQQVLLVCLLDYLDFRHPQLAWRNLVPALDLWHEQVSMQLLFSQSRPN</sequence>
<dbReference type="InterPro" id="IPR050983">
    <property type="entry name" value="GST_Omega/HSP26"/>
</dbReference>
<dbReference type="CDD" id="cd03049">
    <property type="entry name" value="GST_N_3"/>
    <property type="match status" value="1"/>
</dbReference>